<name>A0A376B5M0_9ASCO</name>
<dbReference type="Pfam" id="PF07690">
    <property type="entry name" value="MFS_1"/>
    <property type="match status" value="1"/>
</dbReference>
<dbReference type="VEuPathDB" id="FungiDB:SCODWIG_01746"/>
<proteinExistence type="inferred from homology"/>
<protein>
    <submittedName>
        <fullName evidence="9">Related to MFS phospholipid transporter (Git1)</fullName>
    </submittedName>
</protein>
<dbReference type="InterPro" id="IPR011701">
    <property type="entry name" value="MFS"/>
</dbReference>
<dbReference type="Gene3D" id="1.20.1250.20">
    <property type="entry name" value="MFS general substrate transporter like domains"/>
    <property type="match status" value="1"/>
</dbReference>
<evidence type="ECO:0000256" key="7">
    <source>
        <dbReference type="SAM" id="Phobius"/>
    </source>
</evidence>
<dbReference type="PANTHER" id="PTHR23508:SF10">
    <property type="entry name" value="CARBOXYLIC ACID TRANSPORTER PROTEIN HOMOLOG"/>
    <property type="match status" value="1"/>
</dbReference>
<keyword evidence="5 7" id="KW-1133">Transmembrane helix</keyword>
<feature type="transmembrane region" description="Helical" evidence="7">
    <location>
        <begin position="298"/>
        <end position="319"/>
    </location>
</feature>
<evidence type="ECO:0000256" key="2">
    <source>
        <dbReference type="ARBA" id="ARBA00010992"/>
    </source>
</evidence>
<evidence type="ECO:0000256" key="3">
    <source>
        <dbReference type="ARBA" id="ARBA00022448"/>
    </source>
</evidence>
<feature type="transmembrane region" description="Helical" evidence="7">
    <location>
        <begin position="376"/>
        <end position="393"/>
    </location>
</feature>
<sequence length="580" mass="63800">MSPLFKEEDTNLHLTNPVTRDLPHSFKDLTTGWIAKSRKELNLPFVEKYTLEDETFVPELLSKKSTVSTEHISKDNNVVGVVEGDSNQDEEYDNGYVNNSIGTASTCLSQIYGKQYTNSRAIQNVSSIAFVGTVVGQLTFGYISDNYSRKNAMIVGTLIIILFSILCSGAWGVGTTGTNAGGLFAAVTAYRFFLGIGIGSEYPAGSVAAQEAASLLPAGKRNRWFCWFTNFMIDFGFVASSVVPLVMLRICGTKHLQPVWRITLGLGAIPPLSLFFMRLKYKEGEKFKRTKFNKTPPYWLSIKFYWFRLAVVAIIWFIYDFSAYAFGTYSSLILDIILGEDTSLVKTFGWNIVFNLFYLPGAFIGAYLADYIGPRLTLVSGVLLQAMVGYILAGCFKTLRTEIGAFVVVYGIFMALGEFVGDTIGLLASNTVATPIKGQYYSIAAAVGKIGAFVGTWVFPAIIKSHGGYDSTTGLQAPYWVSSSLCCFAGVLALFFLPSVNQYSSGQEDKRYLEYLAANGYDISSMGLQNKKSGSTDVESLGISSSMENQNITDMTVTEVDNAEEKDKNLHIDVVRTETY</sequence>
<dbReference type="AlphaFoldDB" id="A0A376B5M0"/>
<dbReference type="PANTHER" id="PTHR23508">
    <property type="entry name" value="CARBOXYLIC ACID TRANSPORTER PROTEIN HOMOLOG"/>
    <property type="match status" value="1"/>
</dbReference>
<keyword evidence="6 7" id="KW-0472">Membrane</keyword>
<dbReference type="FunFam" id="1.20.1250.20:FF:000140">
    <property type="entry name" value="Putative MFS phospholipid transporter"/>
    <property type="match status" value="1"/>
</dbReference>
<dbReference type="InterPro" id="IPR036259">
    <property type="entry name" value="MFS_trans_sf"/>
</dbReference>
<reference evidence="10" key="1">
    <citation type="submission" date="2018-06" db="EMBL/GenBank/DDBJ databases">
        <authorList>
            <person name="Guldener U."/>
        </authorList>
    </citation>
    <scope>NUCLEOTIDE SEQUENCE [LARGE SCALE GENOMIC DNA]</scope>
    <source>
        <strain evidence="10">UTAD17</strain>
    </source>
</reference>
<dbReference type="InterPro" id="IPR005828">
    <property type="entry name" value="MFS_sugar_transport-like"/>
</dbReference>
<evidence type="ECO:0000256" key="4">
    <source>
        <dbReference type="ARBA" id="ARBA00022692"/>
    </source>
</evidence>
<feature type="transmembrane region" description="Helical" evidence="7">
    <location>
        <begin position="348"/>
        <end position="369"/>
    </location>
</feature>
<feature type="transmembrane region" description="Helical" evidence="7">
    <location>
        <begin position="183"/>
        <end position="204"/>
    </location>
</feature>
<feature type="transmembrane region" description="Helical" evidence="7">
    <location>
        <begin position="224"/>
        <end position="247"/>
    </location>
</feature>
<evidence type="ECO:0000256" key="6">
    <source>
        <dbReference type="ARBA" id="ARBA00023136"/>
    </source>
</evidence>
<evidence type="ECO:0000313" key="10">
    <source>
        <dbReference type="Proteomes" id="UP000262825"/>
    </source>
</evidence>
<dbReference type="PROSITE" id="PS50850">
    <property type="entry name" value="MFS"/>
    <property type="match status" value="1"/>
</dbReference>
<dbReference type="Proteomes" id="UP000262825">
    <property type="component" value="Unassembled WGS sequence"/>
</dbReference>
<dbReference type="InterPro" id="IPR020846">
    <property type="entry name" value="MFS_dom"/>
</dbReference>
<accession>A0A376B5M0</accession>
<feature type="domain" description="Major facilitator superfamily (MFS) profile" evidence="8">
    <location>
        <begin position="79"/>
        <end position="501"/>
    </location>
</feature>
<evidence type="ECO:0000259" key="8">
    <source>
        <dbReference type="PROSITE" id="PS50850"/>
    </source>
</evidence>
<dbReference type="EMBL" id="UFAJ01000246">
    <property type="protein sequence ID" value="SSD59985.1"/>
    <property type="molecule type" value="Genomic_DNA"/>
</dbReference>
<dbReference type="SUPFAM" id="SSF103473">
    <property type="entry name" value="MFS general substrate transporter"/>
    <property type="match status" value="1"/>
</dbReference>
<evidence type="ECO:0000256" key="1">
    <source>
        <dbReference type="ARBA" id="ARBA00004141"/>
    </source>
</evidence>
<gene>
    <name evidence="9" type="ORF">SCODWIG_01746</name>
</gene>
<feature type="transmembrane region" description="Helical" evidence="7">
    <location>
        <begin position="479"/>
        <end position="497"/>
    </location>
</feature>
<dbReference type="GO" id="GO:0001406">
    <property type="term" value="F:glycerophosphodiester transmembrane transporter activity"/>
    <property type="evidence" value="ECO:0007669"/>
    <property type="project" value="UniProtKB-ARBA"/>
</dbReference>
<organism evidence="9 10">
    <name type="scientific">Saccharomycodes ludwigii</name>
    <dbReference type="NCBI Taxonomy" id="36035"/>
    <lineage>
        <taxon>Eukaryota</taxon>
        <taxon>Fungi</taxon>
        <taxon>Dikarya</taxon>
        <taxon>Ascomycota</taxon>
        <taxon>Saccharomycotina</taxon>
        <taxon>Saccharomycetes</taxon>
        <taxon>Saccharomycodales</taxon>
        <taxon>Saccharomycodaceae</taxon>
        <taxon>Saccharomycodes</taxon>
    </lineage>
</organism>
<keyword evidence="10" id="KW-1185">Reference proteome</keyword>
<feature type="transmembrane region" description="Helical" evidence="7">
    <location>
        <begin position="440"/>
        <end position="459"/>
    </location>
</feature>
<keyword evidence="4 7" id="KW-0812">Transmembrane</keyword>
<dbReference type="Pfam" id="PF00083">
    <property type="entry name" value="Sugar_tr"/>
    <property type="match status" value="1"/>
</dbReference>
<evidence type="ECO:0000313" key="9">
    <source>
        <dbReference type="EMBL" id="SSD59985.1"/>
    </source>
</evidence>
<dbReference type="GO" id="GO:0005886">
    <property type="term" value="C:plasma membrane"/>
    <property type="evidence" value="ECO:0007669"/>
    <property type="project" value="TreeGrafter"/>
</dbReference>
<feature type="transmembrane region" description="Helical" evidence="7">
    <location>
        <begin position="259"/>
        <end position="277"/>
    </location>
</feature>
<feature type="transmembrane region" description="Helical" evidence="7">
    <location>
        <begin position="152"/>
        <end position="171"/>
    </location>
</feature>
<comment type="similarity">
    <text evidence="2">Belongs to the major facilitator superfamily. Sugar transporter (TC 2.A.1.1) family.</text>
</comment>
<feature type="transmembrane region" description="Helical" evidence="7">
    <location>
        <begin position="405"/>
        <end position="428"/>
    </location>
</feature>
<keyword evidence="3" id="KW-0813">Transport</keyword>
<dbReference type="GO" id="GO:0046943">
    <property type="term" value="F:carboxylic acid transmembrane transporter activity"/>
    <property type="evidence" value="ECO:0007669"/>
    <property type="project" value="TreeGrafter"/>
</dbReference>
<evidence type="ECO:0000256" key="5">
    <source>
        <dbReference type="ARBA" id="ARBA00022989"/>
    </source>
</evidence>
<comment type="subcellular location">
    <subcellularLocation>
        <location evidence="1">Membrane</location>
        <topology evidence="1">Multi-pass membrane protein</topology>
    </subcellularLocation>
</comment>